<protein>
    <submittedName>
        <fullName evidence="1">Uncharacterized protein</fullName>
    </submittedName>
</protein>
<keyword evidence="2" id="KW-1185">Reference proteome</keyword>
<dbReference type="Proteomes" id="UP001055879">
    <property type="component" value="Linkage Group LG12"/>
</dbReference>
<accession>A0ACB8YJ91</accession>
<comment type="caution">
    <text evidence="1">The sequence shown here is derived from an EMBL/GenBank/DDBJ whole genome shotgun (WGS) entry which is preliminary data.</text>
</comment>
<sequence>MSNGFLSHCILSLQRQLMKVLLGSNLLEPRIIRMATRPTSSDLEGGSLTRVELSPRVKAMGACNVCHVLGSTPPCMTLGTIV</sequence>
<gene>
    <name evidence="1" type="ORF">L6452_34559</name>
</gene>
<reference evidence="1 2" key="2">
    <citation type="journal article" date="2022" name="Mol. Ecol. Resour.">
        <title>The genomes of chicory, endive, great burdock and yacon provide insights into Asteraceae paleo-polyploidization history and plant inulin production.</title>
        <authorList>
            <person name="Fan W."/>
            <person name="Wang S."/>
            <person name="Wang H."/>
            <person name="Wang A."/>
            <person name="Jiang F."/>
            <person name="Liu H."/>
            <person name="Zhao H."/>
            <person name="Xu D."/>
            <person name="Zhang Y."/>
        </authorList>
    </citation>
    <scope>NUCLEOTIDE SEQUENCE [LARGE SCALE GENOMIC DNA]</scope>
    <source>
        <strain evidence="2">cv. Niubang</strain>
    </source>
</reference>
<dbReference type="EMBL" id="CM042058">
    <property type="protein sequence ID" value="KAI3685317.1"/>
    <property type="molecule type" value="Genomic_DNA"/>
</dbReference>
<proteinExistence type="predicted"/>
<evidence type="ECO:0000313" key="2">
    <source>
        <dbReference type="Proteomes" id="UP001055879"/>
    </source>
</evidence>
<organism evidence="1 2">
    <name type="scientific">Arctium lappa</name>
    <name type="common">Greater burdock</name>
    <name type="synonym">Lappa major</name>
    <dbReference type="NCBI Taxonomy" id="4217"/>
    <lineage>
        <taxon>Eukaryota</taxon>
        <taxon>Viridiplantae</taxon>
        <taxon>Streptophyta</taxon>
        <taxon>Embryophyta</taxon>
        <taxon>Tracheophyta</taxon>
        <taxon>Spermatophyta</taxon>
        <taxon>Magnoliopsida</taxon>
        <taxon>eudicotyledons</taxon>
        <taxon>Gunneridae</taxon>
        <taxon>Pentapetalae</taxon>
        <taxon>asterids</taxon>
        <taxon>campanulids</taxon>
        <taxon>Asterales</taxon>
        <taxon>Asteraceae</taxon>
        <taxon>Carduoideae</taxon>
        <taxon>Cardueae</taxon>
        <taxon>Arctiinae</taxon>
        <taxon>Arctium</taxon>
    </lineage>
</organism>
<evidence type="ECO:0000313" key="1">
    <source>
        <dbReference type="EMBL" id="KAI3685317.1"/>
    </source>
</evidence>
<name>A0ACB8YJ91_ARCLA</name>
<reference evidence="2" key="1">
    <citation type="journal article" date="2022" name="Mol. Ecol. Resour.">
        <title>The genomes of chicory, endive, great burdock and yacon provide insights into Asteraceae palaeo-polyploidization history and plant inulin production.</title>
        <authorList>
            <person name="Fan W."/>
            <person name="Wang S."/>
            <person name="Wang H."/>
            <person name="Wang A."/>
            <person name="Jiang F."/>
            <person name="Liu H."/>
            <person name="Zhao H."/>
            <person name="Xu D."/>
            <person name="Zhang Y."/>
        </authorList>
    </citation>
    <scope>NUCLEOTIDE SEQUENCE [LARGE SCALE GENOMIC DNA]</scope>
    <source>
        <strain evidence="2">cv. Niubang</strain>
    </source>
</reference>